<dbReference type="PANTHER" id="PTHR43708:SF8">
    <property type="entry name" value="OXIDOREDUCTASE"/>
    <property type="match status" value="1"/>
</dbReference>
<dbReference type="SUPFAM" id="SSF55347">
    <property type="entry name" value="Glyceraldehyde-3-phosphate dehydrogenase-like, C-terminal domain"/>
    <property type="match status" value="1"/>
</dbReference>
<dbReference type="RefSeq" id="WP_284379382.1">
    <property type="nucleotide sequence ID" value="NZ_BSNN01000008.1"/>
</dbReference>
<dbReference type="InterPro" id="IPR000683">
    <property type="entry name" value="Gfo/Idh/MocA-like_OxRdtase_N"/>
</dbReference>
<dbReference type="Pfam" id="PF01408">
    <property type="entry name" value="GFO_IDH_MocA"/>
    <property type="match status" value="1"/>
</dbReference>
<dbReference type="InterPro" id="IPR051317">
    <property type="entry name" value="Gfo/Idh/MocA_oxidoreduct"/>
</dbReference>
<sequence>MTVRLRVACLGAGYFSQFHYEAWARIARVELVGAANRNIAKAAATGIAAFGDVQSMVEATKPDLLDIITPPETHLAAIRVAIHGGIKTIICQKPFCQDLAEAKEAIALAQNHGATILIHENFRFQPWYRMMRQHIDAGTLGDIQQMTFRMRTGDGQGPDAYLERQPYFQKMPRFLVHETAVHWVDTFRYLLGDATTVYADLRRLNPVISGEDAGIILMDHTSGARSCFDGNRHLDHQSDNHRLTFGEALLEGTQGTLSLAGDGSLELRKFGTTKAQQILAPLSYAGFAGDCVFGLQNHVVSGLLDGTELENPAQEYLRVIEIENAIYTSALEGKKLEL</sequence>
<dbReference type="EMBL" id="BSNN01000008">
    <property type="protein sequence ID" value="GLQ36031.1"/>
    <property type="molecule type" value="Genomic_DNA"/>
</dbReference>
<name>A0ABQ5VX79_9RHOB</name>
<dbReference type="InterPro" id="IPR055170">
    <property type="entry name" value="GFO_IDH_MocA-like_dom"/>
</dbReference>
<evidence type="ECO:0000259" key="1">
    <source>
        <dbReference type="Pfam" id="PF01408"/>
    </source>
</evidence>
<feature type="domain" description="Gfo/Idh/MocA-like oxidoreductase N-terminal" evidence="1">
    <location>
        <begin position="5"/>
        <end position="116"/>
    </location>
</feature>
<dbReference type="Pfam" id="PF22725">
    <property type="entry name" value="GFO_IDH_MocA_C3"/>
    <property type="match status" value="1"/>
</dbReference>
<dbReference type="Gene3D" id="3.30.360.10">
    <property type="entry name" value="Dihydrodipicolinate Reductase, domain 2"/>
    <property type="match status" value="1"/>
</dbReference>
<evidence type="ECO:0000259" key="2">
    <source>
        <dbReference type="Pfam" id="PF22725"/>
    </source>
</evidence>
<comment type="caution">
    <text evidence="3">The sequence shown here is derived from an EMBL/GenBank/DDBJ whole genome shotgun (WGS) entry which is preliminary data.</text>
</comment>
<accession>A0ABQ5VX79</accession>
<feature type="domain" description="GFO/IDH/MocA-like oxidoreductase" evidence="2">
    <location>
        <begin position="128"/>
        <end position="256"/>
    </location>
</feature>
<dbReference type="Proteomes" id="UP001156694">
    <property type="component" value="Unassembled WGS sequence"/>
</dbReference>
<organism evidence="3 4">
    <name type="scientific">Amylibacter marinus</name>
    <dbReference type="NCBI Taxonomy" id="1475483"/>
    <lineage>
        <taxon>Bacteria</taxon>
        <taxon>Pseudomonadati</taxon>
        <taxon>Pseudomonadota</taxon>
        <taxon>Alphaproteobacteria</taxon>
        <taxon>Rhodobacterales</taxon>
        <taxon>Paracoccaceae</taxon>
        <taxon>Amylibacter</taxon>
    </lineage>
</organism>
<dbReference type="InterPro" id="IPR036291">
    <property type="entry name" value="NAD(P)-bd_dom_sf"/>
</dbReference>
<dbReference type="Gene3D" id="3.40.50.720">
    <property type="entry name" value="NAD(P)-binding Rossmann-like Domain"/>
    <property type="match status" value="1"/>
</dbReference>
<keyword evidence="4" id="KW-1185">Reference proteome</keyword>
<gene>
    <name evidence="3" type="ORF">GCM10007939_23150</name>
</gene>
<dbReference type="SUPFAM" id="SSF51735">
    <property type="entry name" value="NAD(P)-binding Rossmann-fold domains"/>
    <property type="match status" value="1"/>
</dbReference>
<reference evidence="4" key="1">
    <citation type="journal article" date="2019" name="Int. J. Syst. Evol. Microbiol.">
        <title>The Global Catalogue of Microorganisms (GCM) 10K type strain sequencing project: providing services to taxonomists for standard genome sequencing and annotation.</title>
        <authorList>
            <consortium name="The Broad Institute Genomics Platform"/>
            <consortium name="The Broad Institute Genome Sequencing Center for Infectious Disease"/>
            <person name="Wu L."/>
            <person name="Ma J."/>
        </authorList>
    </citation>
    <scope>NUCLEOTIDE SEQUENCE [LARGE SCALE GENOMIC DNA]</scope>
    <source>
        <strain evidence="4">NBRC 110140</strain>
    </source>
</reference>
<evidence type="ECO:0000313" key="3">
    <source>
        <dbReference type="EMBL" id="GLQ36031.1"/>
    </source>
</evidence>
<protein>
    <submittedName>
        <fullName evidence="3">NADH-dependent dehydrogenase</fullName>
    </submittedName>
</protein>
<dbReference type="PANTHER" id="PTHR43708">
    <property type="entry name" value="CONSERVED EXPRESSED OXIDOREDUCTASE (EUROFUNG)"/>
    <property type="match status" value="1"/>
</dbReference>
<evidence type="ECO:0000313" key="4">
    <source>
        <dbReference type="Proteomes" id="UP001156694"/>
    </source>
</evidence>
<proteinExistence type="predicted"/>